<feature type="transmembrane region" description="Helical" evidence="10">
    <location>
        <begin position="252"/>
        <end position="277"/>
    </location>
</feature>
<evidence type="ECO:0000313" key="14">
    <source>
        <dbReference type="Proteomes" id="UP001648503"/>
    </source>
</evidence>
<feature type="chain" id="PRO_5045592635" description="Protein BIG1" evidence="11">
    <location>
        <begin position="26"/>
        <end position="296"/>
    </location>
</feature>
<dbReference type="InterPro" id="IPR037654">
    <property type="entry name" value="Big1"/>
</dbReference>
<proteinExistence type="inferred from homology"/>
<evidence type="ECO:0000256" key="7">
    <source>
        <dbReference type="ARBA" id="ARBA00022989"/>
    </source>
</evidence>
<feature type="signal peptide" evidence="11">
    <location>
        <begin position="1"/>
        <end position="25"/>
    </location>
</feature>
<feature type="domain" description="V-type proton ATPase subunit S1/VOA1 transmembrane" evidence="12">
    <location>
        <begin position="254"/>
        <end position="290"/>
    </location>
</feature>
<keyword evidence="4 10" id="KW-0812">Transmembrane</keyword>
<evidence type="ECO:0000256" key="4">
    <source>
        <dbReference type="ARBA" id="ARBA00022692"/>
    </source>
</evidence>
<evidence type="ECO:0000256" key="6">
    <source>
        <dbReference type="ARBA" id="ARBA00022824"/>
    </source>
</evidence>
<dbReference type="InterPro" id="IPR046756">
    <property type="entry name" value="VAS1/VOA1_TM"/>
</dbReference>
<evidence type="ECO:0000256" key="10">
    <source>
        <dbReference type="SAM" id="Phobius"/>
    </source>
</evidence>
<name>A0ABQ8F522_9FUNG</name>
<comment type="subcellular location">
    <subcellularLocation>
        <location evidence="1">Endoplasmic reticulum membrane</location>
        <topology evidence="1">Single-pass membrane protein</topology>
    </subcellularLocation>
</comment>
<accession>A0ABQ8F522</accession>
<evidence type="ECO:0000256" key="5">
    <source>
        <dbReference type="ARBA" id="ARBA00022729"/>
    </source>
</evidence>
<evidence type="ECO:0000256" key="11">
    <source>
        <dbReference type="SAM" id="SignalP"/>
    </source>
</evidence>
<sequence>MTAMAAMAAITALAALTTLATVTTATGDFHALPIDLSGQSQVLDLSAPLLGWSNIDSSIFRLPPPIFTASSTSVSSSILADFDCSHSASVLVHWPGLKGTDLVQFTKAMPHLRSAFDSAGQSTHVPHFVTPEDTLPVDAIKDAIMKKCAGKVNVISLGAAPLEKSDSATQAVILVDLNSLSVSSSQDRYDAIQRDDTLLKKSLDQIVQVFPDIVVFLASSNIPLTSHLMKRDQPVASDPRIPYSQRSIFQKYIFFNPALFMGIFVGLLLLIIILVGVRTLQSLQTPTRFETREKDK</sequence>
<evidence type="ECO:0000256" key="3">
    <source>
        <dbReference type="ARBA" id="ARBA00022089"/>
    </source>
</evidence>
<dbReference type="PANTHER" id="PTHR28285">
    <property type="entry name" value="PROTEIN BIG1"/>
    <property type="match status" value="1"/>
</dbReference>
<evidence type="ECO:0000256" key="2">
    <source>
        <dbReference type="ARBA" id="ARBA00008203"/>
    </source>
</evidence>
<dbReference type="PANTHER" id="PTHR28285:SF1">
    <property type="entry name" value="PROTEIN BIG1"/>
    <property type="match status" value="1"/>
</dbReference>
<evidence type="ECO:0000259" key="12">
    <source>
        <dbReference type="Pfam" id="PF20520"/>
    </source>
</evidence>
<keyword evidence="5 11" id="KW-0732">Signal</keyword>
<evidence type="ECO:0000256" key="8">
    <source>
        <dbReference type="ARBA" id="ARBA00023136"/>
    </source>
</evidence>
<reference evidence="13 14" key="1">
    <citation type="submission" date="2021-02" db="EMBL/GenBank/DDBJ databases">
        <title>Variation within the Batrachochytrium salamandrivorans European outbreak.</title>
        <authorList>
            <person name="Kelly M."/>
            <person name="Pasmans F."/>
            <person name="Shea T.P."/>
            <person name="Munoz J.F."/>
            <person name="Carranza S."/>
            <person name="Cuomo C.A."/>
            <person name="Martel A."/>
        </authorList>
    </citation>
    <scope>NUCLEOTIDE SEQUENCE [LARGE SCALE GENOMIC DNA]</scope>
    <source>
        <strain evidence="13 14">AMFP18/2</strain>
    </source>
</reference>
<dbReference type="EMBL" id="JAFCIX010000380">
    <property type="protein sequence ID" value="KAH6592357.1"/>
    <property type="molecule type" value="Genomic_DNA"/>
</dbReference>
<organism evidence="13 14">
    <name type="scientific">Batrachochytrium salamandrivorans</name>
    <dbReference type="NCBI Taxonomy" id="1357716"/>
    <lineage>
        <taxon>Eukaryota</taxon>
        <taxon>Fungi</taxon>
        <taxon>Fungi incertae sedis</taxon>
        <taxon>Chytridiomycota</taxon>
        <taxon>Chytridiomycota incertae sedis</taxon>
        <taxon>Chytridiomycetes</taxon>
        <taxon>Rhizophydiales</taxon>
        <taxon>Rhizophydiales incertae sedis</taxon>
        <taxon>Batrachochytrium</taxon>
    </lineage>
</organism>
<keyword evidence="6" id="KW-0256">Endoplasmic reticulum</keyword>
<comment type="similarity">
    <text evidence="2">Belongs to the BIG1 family.</text>
</comment>
<gene>
    <name evidence="13" type="ORF">BASA50_008141</name>
</gene>
<evidence type="ECO:0000313" key="13">
    <source>
        <dbReference type="EMBL" id="KAH6592357.1"/>
    </source>
</evidence>
<evidence type="ECO:0000256" key="9">
    <source>
        <dbReference type="ARBA" id="ARBA00023316"/>
    </source>
</evidence>
<protein>
    <recommendedName>
        <fullName evidence="3">Protein BIG1</fullName>
    </recommendedName>
</protein>
<keyword evidence="7 10" id="KW-1133">Transmembrane helix</keyword>
<keyword evidence="14" id="KW-1185">Reference proteome</keyword>
<keyword evidence="8 10" id="KW-0472">Membrane</keyword>
<dbReference type="Proteomes" id="UP001648503">
    <property type="component" value="Unassembled WGS sequence"/>
</dbReference>
<evidence type="ECO:0000256" key="1">
    <source>
        <dbReference type="ARBA" id="ARBA00004389"/>
    </source>
</evidence>
<dbReference type="Pfam" id="PF20520">
    <property type="entry name" value="Ac45-VOA1_TM"/>
    <property type="match status" value="1"/>
</dbReference>
<keyword evidence="9" id="KW-0961">Cell wall biogenesis/degradation</keyword>
<comment type="caution">
    <text evidence="13">The sequence shown here is derived from an EMBL/GenBank/DDBJ whole genome shotgun (WGS) entry which is preliminary data.</text>
</comment>